<dbReference type="PANTHER" id="PTHR24567">
    <property type="entry name" value="CRP FAMILY TRANSCRIPTIONAL REGULATORY PROTEIN"/>
    <property type="match status" value="1"/>
</dbReference>
<evidence type="ECO:0000256" key="2">
    <source>
        <dbReference type="ARBA" id="ARBA00023125"/>
    </source>
</evidence>
<dbReference type="Gene3D" id="1.10.10.10">
    <property type="entry name" value="Winged helix-like DNA-binding domain superfamily/Winged helix DNA-binding domain"/>
    <property type="match status" value="1"/>
</dbReference>
<evidence type="ECO:0000259" key="4">
    <source>
        <dbReference type="PROSITE" id="PS50042"/>
    </source>
</evidence>
<name>A0ABS6B0U8_9NOCA</name>
<dbReference type="Gene3D" id="2.60.120.10">
    <property type="entry name" value="Jelly Rolls"/>
    <property type="match status" value="1"/>
</dbReference>
<dbReference type="InterPro" id="IPR012318">
    <property type="entry name" value="HTH_CRP"/>
</dbReference>
<dbReference type="RefSeq" id="WP_215918797.1">
    <property type="nucleotide sequence ID" value="NZ_JAHKNI010000006.1"/>
</dbReference>
<dbReference type="InterPro" id="IPR036390">
    <property type="entry name" value="WH_DNA-bd_sf"/>
</dbReference>
<dbReference type="PROSITE" id="PS50042">
    <property type="entry name" value="CNMP_BINDING_3"/>
    <property type="match status" value="1"/>
</dbReference>
<dbReference type="InterPro" id="IPR050397">
    <property type="entry name" value="Env_Response_Regulators"/>
</dbReference>
<dbReference type="SMART" id="SM00419">
    <property type="entry name" value="HTH_CRP"/>
    <property type="match status" value="1"/>
</dbReference>
<reference evidence="6 7" key="1">
    <citation type="submission" date="2021-06" db="EMBL/GenBank/DDBJ databases">
        <title>Actinomycetes sequencing.</title>
        <authorList>
            <person name="Shan Q."/>
        </authorList>
    </citation>
    <scope>NUCLEOTIDE SEQUENCE [LARGE SCALE GENOMIC DNA]</scope>
    <source>
        <strain evidence="6 7">NEAU-G5</strain>
    </source>
</reference>
<dbReference type="InterPro" id="IPR018490">
    <property type="entry name" value="cNMP-bd_dom_sf"/>
</dbReference>
<evidence type="ECO:0000256" key="1">
    <source>
        <dbReference type="ARBA" id="ARBA00023015"/>
    </source>
</evidence>
<dbReference type="Pfam" id="PF13545">
    <property type="entry name" value="HTH_Crp_2"/>
    <property type="match status" value="1"/>
</dbReference>
<dbReference type="SUPFAM" id="SSF46785">
    <property type="entry name" value="Winged helix' DNA-binding domain"/>
    <property type="match status" value="1"/>
</dbReference>
<protein>
    <submittedName>
        <fullName evidence="6">Crp/Fnr family transcriptional regulator</fullName>
    </submittedName>
</protein>
<dbReference type="InterPro" id="IPR014710">
    <property type="entry name" value="RmlC-like_jellyroll"/>
</dbReference>
<keyword evidence="7" id="KW-1185">Reference proteome</keyword>
<dbReference type="Pfam" id="PF00027">
    <property type="entry name" value="cNMP_binding"/>
    <property type="match status" value="1"/>
</dbReference>
<dbReference type="EMBL" id="JAHKNI010000006">
    <property type="protein sequence ID" value="MBU3063920.1"/>
    <property type="molecule type" value="Genomic_DNA"/>
</dbReference>
<proteinExistence type="predicted"/>
<feature type="domain" description="Cyclic nucleotide-binding" evidence="4">
    <location>
        <begin position="7"/>
        <end position="128"/>
    </location>
</feature>
<comment type="caution">
    <text evidence="6">The sequence shown here is derived from an EMBL/GenBank/DDBJ whole genome shotgun (WGS) entry which is preliminary data.</text>
</comment>
<feature type="domain" description="HTH crp-type" evidence="5">
    <location>
        <begin position="142"/>
        <end position="212"/>
    </location>
</feature>
<dbReference type="PROSITE" id="PS51063">
    <property type="entry name" value="HTH_CRP_2"/>
    <property type="match status" value="1"/>
</dbReference>
<evidence type="ECO:0000313" key="7">
    <source>
        <dbReference type="Proteomes" id="UP000733379"/>
    </source>
</evidence>
<keyword evidence="2" id="KW-0238">DNA-binding</keyword>
<evidence type="ECO:0000313" key="6">
    <source>
        <dbReference type="EMBL" id="MBU3063920.1"/>
    </source>
</evidence>
<evidence type="ECO:0000256" key="3">
    <source>
        <dbReference type="ARBA" id="ARBA00023163"/>
    </source>
</evidence>
<organism evidence="6 7">
    <name type="scientific">Nocardia albiluteola</name>
    <dbReference type="NCBI Taxonomy" id="2842303"/>
    <lineage>
        <taxon>Bacteria</taxon>
        <taxon>Bacillati</taxon>
        <taxon>Actinomycetota</taxon>
        <taxon>Actinomycetes</taxon>
        <taxon>Mycobacteriales</taxon>
        <taxon>Nocardiaceae</taxon>
        <taxon>Nocardia</taxon>
    </lineage>
</organism>
<sequence>MTTDFEILRGLSEQERRDVLASCTPRRFKRREIVCHEGDLGDTLHLIKSGRMIVRVATPFGNTATLTMLGPGYSFGELALADRNSRRTATVEAIEDAETLSLSRAQLAALRERYPQIDRVIIGTLSAQVRRLSAQVLEALYLPVETRVVRRLVDLARIYGGPNPTAEIRLNQDDLASMAGTTRATANKVLRELQQREILTLTRGRITVVDRGALQRAAGQLAI</sequence>
<dbReference type="PROSITE" id="PS00889">
    <property type="entry name" value="CNMP_BINDING_2"/>
    <property type="match status" value="1"/>
</dbReference>
<dbReference type="SUPFAM" id="SSF51206">
    <property type="entry name" value="cAMP-binding domain-like"/>
    <property type="match status" value="1"/>
</dbReference>
<dbReference type="CDD" id="cd00038">
    <property type="entry name" value="CAP_ED"/>
    <property type="match status" value="1"/>
</dbReference>
<keyword evidence="3" id="KW-0804">Transcription</keyword>
<dbReference type="InterPro" id="IPR018488">
    <property type="entry name" value="cNMP-bd_CS"/>
</dbReference>
<dbReference type="PANTHER" id="PTHR24567:SF74">
    <property type="entry name" value="HTH-TYPE TRANSCRIPTIONAL REGULATOR ARCR"/>
    <property type="match status" value="1"/>
</dbReference>
<dbReference type="Proteomes" id="UP000733379">
    <property type="component" value="Unassembled WGS sequence"/>
</dbReference>
<dbReference type="InterPro" id="IPR000595">
    <property type="entry name" value="cNMP-bd_dom"/>
</dbReference>
<dbReference type="InterPro" id="IPR036388">
    <property type="entry name" value="WH-like_DNA-bd_sf"/>
</dbReference>
<keyword evidence="1" id="KW-0805">Transcription regulation</keyword>
<accession>A0ABS6B0U8</accession>
<dbReference type="SMART" id="SM00100">
    <property type="entry name" value="cNMP"/>
    <property type="match status" value="1"/>
</dbReference>
<evidence type="ECO:0000259" key="5">
    <source>
        <dbReference type="PROSITE" id="PS51063"/>
    </source>
</evidence>
<gene>
    <name evidence="6" type="ORF">KO481_20605</name>
</gene>